<dbReference type="PANTHER" id="PTHR11360:SF111">
    <property type="entry name" value="CHASKI, ISOFORM A"/>
    <property type="match status" value="1"/>
</dbReference>
<evidence type="ECO:0000259" key="4">
    <source>
        <dbReference type="PROSITE" id="PS50850"/>
    </source>
</evidence>
<keyword evidence="3" id="KW-0812">Transmembrane</keyword>
<keyword evidence="6" id="KW-1185">Reference proteome</keyword>
<evidence type="ECO:0000256" key="2">
    <source>
        <dbReference type="SAM" id="MobiDB-lite"/>
    </source>
</evidence>
<dbReference type="InterPro" id="IPR020846">
    <property type="entry name" value="MFS_dom"/>
</dbReference>
<sequence>MAVPLLLGPVGSALVDRYGCRAMTMLGGVISGTGFILSSVSTTIEQQFLTFGIIAGSGLGLCYMTAVVSVAYWFDKKRSLATSLGACGTGIGTFVYAPMTTFFIEEYGWRGAILLLAGTFFNLCVCGAVMRDPEWWVLEQRKMARLSRRPSARRALPSPESRTRTSRAWRSCGGCSRAERTSTS</sequence>
<gene>
    <name evidence="5" type="ORF">BEMITA_LOCUS4822</name>
</gene>
<dbReference type="PANTHER" id="PTHR11360">
    <property type="entry name" value="MONOCARBOXYLATE TRANSPORTER"/>
    <property type="match status" value="1"/>
</dbReference>
<protein>
    <recommendedName>
        <fullName evidence="4">Major facilitator superfamily (MFS) profile domain-containing protein</fullName>
    </recommendedName>
</protein>
<evidence type="ECO:0000313" key="5">
    <source>
        <dbReference type="EMBL" id="CAH0385607.1"/>
    </source>
</evidence>
<name>A0A9P0F1D6_BEMTA</name>
<accession>A0A9P0F1D6</accession>
<evidence type="ECO:0000256" key="1">
    <source>
        <dbReference type="ARBA" id="ARBA00004141"/>
    </source>
</evidence>
<feature type="domain" description="Major facilitator superfamily (MFS) profile" evidence="4">
    <location>
        <begin position="1"/>
        <end position="184"/>
    </location>
</feature>
<dbReference type="InterPro" id="IPR050327">
    <property type="entry name" value="Proton-linked_MCT"/>
</dbReference>
<dbReference type="InterPro" id="IPR036259">
    <property type="entry name" value="MFS_trans_sf"/>
</dbReference>
<keyword evidence="3" id="KW-1133">Transmembrane helix</keyword>
<dbReference type="PROSITE" id="PS50850">
    <property type="entry name" value="MFS"/>
    <property type="match status" value="1"/>
</dbReference>
<dbReference type="Pfam" id="PF07690">
    <property type="entry name" value="MFS_1"/>
    <property type="match status" value="1"/>
</dbReference>
<feature type="transmembrane region" description="Helical" evidence="3">
    <location>
        <begin position="80"/>
        <end position="99"/>
    </location>
</feature>
<dbReference type="GO" id="GO:0008028">
    <property type="term" value="F:monocarboxylic acid transmembrane transporter activity"/>
    <property type="evidence" value="ECO:0007669"/>
    <property type="project" value="TreeGrafter"/>
</dbReference>
<dbReference type="Gene3D" id="1.20.1250.20">
    <property type="entry name" value="MFS general substrate transporter like domains"/>
    <property type="match status" value="1"/>
</dbReference>
<organism evidence="5 6">
    <name type="scientific">Bemisia tabaci</name>
    <name type="common">Sweetpotato whitefly</name>
    <name type="synonym">Aleurodes tabaci</name>
    <dbReference type="NCBI Taxonomy" id="7038"/>
    <lineage>
        <taxon>Eukaryota</taxon>
        <taxon>Metazoa</taxon>
        <taxon>Ecdysozoa</taxon>
        <taxon>Arthropoda</taxon>
        <taxon>Hexapoda</taxon>
        <taxon>Insecta</taxon>
        <taxon>Pterygota</taxon>
        <taxon>Neoptera</taxon>
        <taxon>Paraneoptera</taxon>
        <taxon>Hemiptera</taxon>
        <taxon>Sternorrhyncha</taxon>
        <taxon>Aleyrodoidea</taxon>
        <taxon>Aleyrodidae</taxon>
        <taxon>Aleyrodinae</taxon>
        <taxon>Bemisia</taxon>
    </lineage>
</organism>
<dbReference type="EMBL" id="OU963863">
    <property type="protein sequence ID" value="CAH0385607.1"/>
    <property type="molecule type" value="Genomic_DNA"/>
</dbReference>
<dbReference type="Proteomes" id="UP001152759">
    <property type="component" value="Chromosome 2"/>
</dbReference>
<feature type="transmembrane region" description="Helical" evidence="3">
    <location>
        <begin position="111"/>
        <end position="130"/>
    </location>
</feature>
<evidence type="ECO:0000313" key="6">
    <source>
        <dbReference type="Proteomes" id="UP001152759"/>
    </source>
</evidence>
<keyword evidence="3" id="KW-0472">Membrane</keyword>
<dbReference type="AlphaFoldDB" id="A0A9P0F1D6"/>
<comment type="subcellular location">
    <subcellularLocation>
        <location evidence="1">Membrane</location>
        <topology evidence="1">Multi-pass membrane protein</topology>
    </subcellularLocation>
</comment>
<evidence type="ECO:0000256" key="3">
    <source>
        <dbReference type="SAM" id="Phobius"/>
    </source>
</evidence>
<dbReference type="GO" id="GO:0016020">
    <property type="term" value="C:membrane"/>
    <property type="evidence" value="ECO:0007669"/>
    <property type="project" value="UniProtKB-SubCell"/>
</dbReference>
<dbReference type="InterPro" id="IPR011701">
    <property type="entry name" value="MFS"/>
</dbReference>
<reference evidence="5" key="1">
    <citation type="submission" date="2021-12" db="EMBL/GenBank/DDBJ databases">
        <authorList>
            <person name="King R."/>
        </authorList>
    </citation>
    <scope>NUCLEOTIDE SEQUENCE</scope>
</reference>
<feature type="region of interest" description="Disordered" evidence="2">
    <location>
        <begin position="149"/>
        <end position="184"/>
    </location>
</feature>
<feature type="transmembrane region" description="Helical" evidence="3">
    <location>
        <begin position="48"/>
        <end position="74"/>
    </location>
</feature>
<dbReference type="SUPFAM" id="SSF103473">
    <property type="entry name" value="MFS general substrate transporter"/>
    <property type="match status" value="1"/>
</dbReference>
<proteinExistence type="predicted"/>